<accession>A0A1F6NWJ3</accession>
<dbReference type="InterPro" id="IPR050385">
    <property type="entry name" value="Archaeal_FAD_synthase"/>
</dbReference>
<dbReference type="PANTHER" id="PTHR43793">
    <property type="entry name" value="FAD SYNTHASE"/>
    <property type="match status" value="1"/>
</dbReference>
<proteinExistence type="predicted"/>
<keyword evidence="1" id="KW-0808">Transferase</keyword>
<protein>
    <recommendedName>
        <fullName evidence="3">Cytidyltransferase-like domain-containing protein</fullName>
    </recommendedName>
</protein>
<dbReference type="PANTHER" id="PTHR43793:SF1">
    <property type="entry name" value="FAD SYNTHASE"/>
    <property type="match status" value="1"/>
</dbReference>
<evidence type="ECO:0000313" key="4">
    <source>
        <dbReference type="EMBL" id="OGH88180.1"/>
    </source>
</evidence>
<evidence type="ECO:0000256" key="1">
    <source>
        <dbReference type="ARBA" id="ARBA00022679"/>
    </source>
</evidence>
<dbReference type="Pfam" id="PF01467">
    <property type="entry name" value="CTP_transf_like"/>
    <property type="match status" value="1"/>
</dbReference>
<dbReference type="Gene3D" id="3.40.50.620">
    <property type="entry name" value="HUPs"/>
    <property type="match status" value="1"/>
</dbReference>
<dbReference type="STRING" id="1798704.A3J93_00355"/>
<dbReference type="AlphaFoldDB" id="A0A1F6NWJ3"/>
<evidence type="ECO:0000313" key="5">
    <source>
        <dbReference type="Proteomes" id="UP000177907"/>
    </source>
</evidence>
<comment type="caution">
    <text evidence="4">The sequence shown here is derived from an EMBL/GenBank/DDBJ whole genome shotgun (WGS) entry which is preliminary data.</text>
</comment>
<gene>
    <name evidence="4" type="ORF">A3J93_00355</name>
</gene>
<reference evidence="4 5" key="1">
    <citation type="journal article" date="2016" name="Nat. Commun.">
        <title>Thousands of microbial genomes shed light on interconnected biogeochemical processes in an aquifer system.</title>
        <authorList>
            <person name="Anantharaman K."/>
            <person name="Brown C.T."/>
            <person name="Hug L.A."/>
            <person name="Sharon I."/>
            <person name="Castelle C.J."/>
            <person name="Probst A.J."/>
            <person name="Thomas B.C."/>
            <person name="Singh A."/>
            <person name="Wilkins M.J."/>
            <person name="Karaoz U."/>
            <person name="Brodie E.L."/>
            <person name="Williams K.H."/>
            <person name="Hubbard S.S."/>
            <person name="Banfield J.F."/>
        </authorList>
    </citation>
    <scope>NUCLEOTIDE SEQUENCE [LARGE SCALE GENOMIC DNA]</scope>
</reference>
<name>A0A1F6NWJ3_9BACT</name>
<evidence type="ECO:0000259" key="3">
    <source>
        <dbReference type="Pfam" id="PF01467"/>
    </source>
</evidence>
<dbReference type="GO" id="GO:0016779">
    <property type="term" value="F:nucleotidyltransferase activity"/>
    <property type="evidence" value="ECO:0007669"/>
    <property type="project" value="UniProtKB-KW"/>
</dbReference>
<dbReference type="InterPro" id="IPR004821">
    <property type="entry name" value="Cyt_trans-like"/>
</dbReference>
<dbReference type="Proteomes" id="UP000177907">
    <property type="component" value="Unassembled WGS sequence"/>
</dbReference>
<dbReference type="NCBIfam" id="TIGR00125">
    <property type="entry name" value="cyt_tran_rel"/>
    <property type="match status" value="1"/>
</dbReference>
<keyword evidence="2" id="KW-0548">Nucleotidyltransferase</keyword>
<sequence>MTKVMLFGTFDILHPGHEYVFKQARRYGDHLTVVIARDATVLKIKKHCPVNSEKERVKNLKKTGLVNKVVLGNLGDKLVVVKKAKPNIIVLGYDQNNFIDELRAEFPKIKIVRLKSYYPKKYKSSLMTNYEKNSATHRHHQ</sequence>
<feature type="domain" description="Cytidyltransferase-like" evidence="3">
    <location>
        <begin position="6"/>
        <end position="113"/>
    </location>
</feature>
<dbReference type="SUPFAM" id="SSF52374">
    <property type="entry name" value="Nucleotidylyl transferase"/>
    <property type="match status" value="1"/>
</dbReference>
<organism evidence="4 5">
    <name type="scientific">Candidatus Magasanikbacteria bacterium RIFOXYC2_FULL_42_28</name>
    <dbReference type="NCBI Taxonomy" id="1798704"/>
    <lineage>
        <taxon>Bacteria</taxon>
        <taxon>Candidatus Magasanikiibacteriota</taxon>
    </lineage>
</organism>
<dbReference type="InterPro" id="IPR014729">
    <property type="entry name" value="Rossmann-like_a/b/a_fold"/>
</dbReference>
<dbReference type="EMBL" id="MFQZ01000005">
    <property type="protein sequence ID" value="OGH88180.1"/>
    <property type="molecule type" value="Genomic_DNA"/>
</dbReference>
<evidence type="ECO:0000256" key="2">
    <source>
        <dbReference type="ARBA" id="ARBA00022695"/>
    </source>
</evidence>